<dbReference type="Proteomes" id="UP001259347">
    <property type="component" value="Unassembled WGS sequence"/>
</dbReference>
<evidence type="ECO:0000256" key="7">
    <source>
        <dbReference type="SAM" id="MobiDB-lite"/>
    </source>
</evidence>
<accession>A0ABU1SA27</accession>
<keyword evidence="5 6" id="KW-0413">Isomerase</keyword>
<feature type="chain" id="PRO_5047493886" description="peptidylprolyl isomerase" evidence="8">
    <location>
        <begin position="21"/>
        <end position="321"/>
    </location>
</feature>
<dbReference type="Gene3D" id="3.10.50.40">
    <property type="match status" value="1"/>
</dbReference>
<protein>
    <recommendedName>
        <fullName evidence="3 6">peptidylprolyl isomerase</fullName>
        <ecNumber evidence="3 6">5.2.1.8</ecNumber>
    </recommendedName>
</protein>
<dbReference type="PANTHER" id="PTHR43811:SF19">
    <property type="entry name" value="39 KDA FK506-BINDING NUCLEAR PROTEIN"/>
    <property type="match status" value="1"/>
</dbReference>
<dbReference type="EMBL" id="JAVDUM010000003">
    <property type="protein sequence ID" value="MDR6866472.1"/>
    <property type="molecule type" value="Genomic_DNA"/>
</dbReference>
<dbReference type="PROSITE" id="PS50059">
    <property type="entry name" value="FKBP_PPIASE"/>
    <property type="match status" value="1"/>
</dbReference>
<evidence type="ECO:0000256" key="1">
    <source>
        <dbReference type="ARBA" id="ARBA00000971"/>
    </source>
</evidence>
<keyword evidence="8" id="KW-0732">Signal</keyword>
<evidence type="ECO:0000313" key="11">
    <source>
        <dbReference type="Proteomes" id="UP001259347"/>
    </source>
</evidence>
<feature type="domain" description="PPIase FKBP-type" evidence="9">
    <location>
        <begin position="226"/>
        <end position="314"/>
    </location>
</feature>
<feature type="signal peptide" evidence="8">
    <location>
        <begin position="1"/>
        <end position="20"/>
    </location>
</feature>
<dbReference type="RefSeq" id="WP_310018295.1">
    <property type="nucleotide sequence ID" value="NZ_JAVDUM010000003.1"/>
</dbReference>
<comment type="catalytic activity">
    <reaction evidence="1 6">
        <text>[protein]-peptidylproline (omega=180) = [protein]-peptidylproline (omega=0)</text>
        <dbReference type="Rhea" id="RHEA:16237"/>
        <dbReference type="Rhea" id="RHEA-COMP:10747"/>
        <dbReference type="Rhea" id="RHEA-COMP:10748"/>
        <dbReference type="ChEBI" id="CHEBI:83833"/>
        <dbReference type="ChEBI" id="CHEBI:83834"/>
        <dbReference type="EC" id="5.2.1.8"/>
    </reaction>
</comment>
<keyword evidence="11" id="KW-1185">Reference proteome</keyword>
<reference evidence="10 11" key="1">
    <citation type="submission" date="2023-07" db="EMBL/GenBank/DDBJ databases">
        <title>Sorghum-associated microbial communities from plants grown in Nebraska, USA.</title>
        <authorList>
            <person name="Schachtman D."/>
        </authorList>
    </citation>
    <scope>NUCLEOTIDE SEQUENCE [LARGE SCALE GENOMIC DNA]</scope>
    <source>
        <strain evidence="10 11">2980</strain>
    </source>
</reference>
<evidence type="ECO:0000256" key="5">
    <source>
        <dbReference type="ARBA" id="ARBA00023235"/>
    </source>
</evidence>
<dbReference type="PANTHER" id="PTHR43811">
    <property type="entry name" value="FKBP-TYPE PEPTIDYL-PROLYL CIS-TRANS ISOMERASE FKPA"/>
    <property type="match status" value="1"/>
</dbReference>
<organism evidence="10 11">
    <name type="scientific">Microbacterium resistens</name>
    <dbReference type="NCBI Taxonomy" id="156977"/>
    <lineage>
        <taxon>Bacteria</taxon>
        <taxon>Bacillati</taxon>
        <taxon>Actinomycetota</taxon>
        <taxon>Actinomycetes</taxon>
        <taxon>Micrococcales</taxon>
        <taxon>Microbacteriaceae</taxon>
        <taxon>Microbacterium</taxon>
    </lineage>
</organism>
<gene>
    <name evidence="10" type="ORF">J2Y69_001064</name>
</gene>
<sequence>MRFRLLAAVSAVAASALLLAGCAGSGDSPDPTASAAAGSCMLDAKPGAASDAVTVSGEGKDTTVAIPEGTKITEVERTVVSKGSGKDVLANDLLSVRYQIIDAASNKVLESSERGEDGALPVLLDPQQSSLFVAALECQPLGSRIVLTLPSSVLGEGAQSVVVYAEATGELPRTATGKAVTPDKDFPAVELDKDGMPTIATPEGPAPTDTKVTVLKQGDGPTVASGDFVAVQYVGVKWSDGSVFDSSWKRGAPAQFMTTQVVTGFKTALEGQKVGSQVEVVMPPKDAYGEKSDSNTSDLAGESLVFVVDILATTPAQAPQQ</sequence>
<comment type="caution">
    <text evidence="10">The sequence shown here is derived from an EMBL/GenBank/DDBJ whole genome shotgun (WGS) entry which is preliminary data.</text>
</comment>
<comment type="similarity">
    <text evidence="2">Belongs to the FKBP-type PPIase family.</text>
</comment>
<evidence type="ECO:0000256" key="4">
    <source>
        <dbReference type="ARBA" id="ARBA00023110"/>
    </source>
</evidence>
<dbReference type="EC" id="5.2.1.8" evidence="3 6"/>
<dbReference type="PROSITE" id="PS51257">
    <property type="entry name" value="PROKAR_LIPOPROTEIN"/>
    <property type="match status" value="1"/>
</dbReference>
<keyword evidence="4 6" id="KW-0697">Rotamase</keyword>
<proteinExistence type="inferred from homology"/>
<dbReference type="SUPFAM" id="SSF54534">
    <property type="entry name" value="FKBP-like"/>
    <property type="match status" value="1"/>
</dbReference>
<dbReference type="GO" id="GO:0003755">
    <property type="term" value="F:peptidyl-prolyl cis-trans isomerase activity"/>
    <property type="evidence" value="ECO:0007669"/>
    <property type="project" value="UniProtKB-EC"/>
</dbReference>
<name>A0ABU1SA27_9MICO</name>
<dbReference type="InterPro" id="IPR046357">
    <property type="entry name" value="PPIase_dom_sf"/>
</dbReference>
<evidence type="ECO:0000256" key="2">
    <source>
        <dbReference type="ARBA" id="ARBA00006577"/>
    </source>
</evidence>
<dbReference type="InterPro" id="IPR001179">
    <property type="entry name" value="PPIase_FKBP_dom"/>
</dbReference>
<evidence type="ECO:0000259" key="9">
    <source>
        <dbReference type="PROSITE" id="PS50059"/>
    </source>
</evidence>
<evidence type="ECO:0000256" key="3">
    <source>
        <dbReference type="ARBA" id="ARBA00013194"/>
    </source>
</evidence>
<feature type="region of interest" description="Disordered" evidence="7">
    <location>
        <begin position="188"/>
        <end position="209"/>
    </location>
</feature>
<evidence type="ECO:0000256" key="6">
    <source>
        <dbReference type="PROSITE-ProRule" id="PRU00277"/>
    </source>
</evidence>
<dbReference type="Pfam" id="PF00254">
    <property type="entry name" value="FKBP_C"/>
    <property type="match status" value="1"/>
</dbReference>
<evidence type="ECO:0000313" key="10">
    <source>
        <dbReference type="EMBL" id="MDR6866472.1"/>
    </source>
</evidence>
<evidence type="ECO:0000256" key="8">
    <source>
        <dbReference type="SAM" id="SignalP"/>
    </source>
</evidence>